<keyword evidence="3" id="KW-1185">Reference proteome</keyword>
<protein>
    <recommendedName>
        <fullName evidence="4">Membrane dipeptidase</fullName>
    </recommendedName>
</protein>
<dbReference type="EMBL" id="JABRWO010000002">
    <property type="protein sequence ID" value="MBA2113541.1"/>
    <property type="molecule type" value="Genomic_DNA"/>
</dbReference>
<dbReference type="Proteomes" id="UP000551616">
    <property type="component" value="Unassembled WGS sequence"/>
</dbReference>
<dbReference type="InterPro" id="IPR032466">
    <property type="entry name" value="Metal_Hydrolase"/>
</dbReference>
<dbReference type="GO" id="GO:0006508">
    <property type="term" value="P:proteolysis"/>
    <property type="evidence" value="ECO:0007669"/>
    <property type="project" value="InterPro"/>
</dbReference>
<dbReference type="PANTHER" id="PTHR10443:SF12">
    <property type="entry name" value="DIPEPTIDASE"/>
    <property type="match status" value="1"/>
</dbReference>
<dbReference type="AlphaFoldDB" id="A0A7V9A636"/>
<dbReference type="Pfam" id="PF01244">
    <property type="entry name" value="Peptidase_M19"/>
    <property type="match status" value="1"/>
</dbReference>
<evidence type="ECO:0008006" key="4">
    <source>
        <dbReference type="Google" id="ProtNLM"/>
    </source>
</evidence>
<dbReference type="PROSITE" id="PS51365">
    <property type="entry name" value="RENAL_DIPEPTIDASE_2"/>
    <property type="match status" value="1"/>
</dbReference>
<feature type="signal peptide" evidence="1">
    <location>
        <begin position="1"/>
        <end position="26"/>
    </location>
</feature>
<evidence type="ECO:0000256" key="1">
    <source>
        <dbReference type="SAM" id="SignalP"/>
    </source>
</evidence>
<organism evidence="2 3">
    <name type="scientific">Bremerella alba</name>
    <dbReference type="NCBI Taxonomy" id="980252"/>
    <lineage>
        <taxon>Bacteria</taxon>
        <taxon>Pseudomonadati</taxon>
        <taxon>Planctomycetota</taxon>
        <taxon>Planctomycetia</taxon>
        <taxon>Pirellulales</taxon>
        <taxon>Pirellulaceae</taxon>
        <taxon>Bremerella</taxon>
    </lineage>
</organism>
<proteinExistence type="predicted"/>
<comment type="caution">
    <text evidence="2">The sequence shown here is derived from an EMBL/GenBank/DDBJ whole genome shotgun (WGS) entry which is preliminary data.</text>
</comment>
<feature type="chain" id="PRO_5031271994" description="Membrane dipeptidase" evidence="1">
    <location>
        <begin position="27"/>
        <end position="416"/>
    </location>
</feature>
<dbReference type="PANTHER" id="PTHR10443">
    <property type="entry name" value="MICROSOMAL DIPEPTIDASE"/>
    <property type="match status" value="1"/>
</dbReference>
<dbReference type="InterPro" id="IPR008257">
    <property type="entry name" value="Pept_M19"/>
</dbReference>
<dbReference type="GO" id="GO:0070573">
    <property type="term" value="F:metallodipeptidase activity"/>
    <property type="evidence" value="ECO:0007669"/>
    <property type="project" value="InterPro"/>
</dbReference>
<evidence type="ECO:0000313" key="3">
    <source>
        <dbReference type="Proteomes" id="UP000551616"/>
    </source>
</evidence>
<keyword evidence="1" id="KW-0732">Signal</keyword>
<gene>
    <name evidence="2" type="ORF">HOV93_06900</name>
</gene>
<name>A0A7V9A636_9BACT</name>
<dbReference type="Gene3D" id="3.20.20.140">
    <property type="entry name" value="Metal-dependent hydrolases"/>
    <property type="match status" value="1"/>
</dbReference>
<dbReference type="SUPFAM" id="SSF51556">
    <property type="entry name" value="Metallo-dependent hydrolases"/>
    <property type="match status" value="1"/>
</dbReference>
<accession>A0A7V9A636</accession>
<evidence type="ECO:0000313" key="2">
    <source>
        <dbReference type="EMBL" id="MBA2113541.1"/>
    </source>
</evidence>
<dbReference type="CDD" id="cd01301">
    <property type="entry name" value="rDP_like"/>
    <property type="match status" value="1"/>
</dbReference>
<reference evidence="2 3" key="1">
    <citation type="submission" date="2020-05" db="EMBL/GenBank/DDBJ databases">
        <title>Bremerella alba sp. nov., a novel planctomycete isolated from the surface of the macroalga Fucus spiralis.</title>
        <authorList>
            <person name="Godinho O."/>
            <person name="Botelho R."/>
            <person name="Albuquerque L."/>
            <person name="Wiegand S."/>
            <person name="Da Costa M.S."/>
            <person name="Lobo-Da-Cunha A."/>
            <person name="Jogler C."/>
            <person name="Lage O.M."/>
        </authorList>
    </citation>
    <scope>NUCLEOTIDE SEQUENCE [LARGE SCALE GENOMIC DNA]</scope>
    <source>
        <strain evidence="2 3">FF15</strain>
    </source>
</reference>
<sequence length="416" mass="45958">MSVVGQCIVRVMMPIFGFVIANAANAEEPRVKISETAREIHAKSIVIDGHNDLPWKIRTKSNSEFKILDIAKTQPKLHTDLPRLKAGGVGAQFWSVWVPVSLGYKGTALLTTIEQIELVKKMVTVYPDQLEMAKTVADIRRIYGEGKIASLIGVEGGHCIENSISNLNHLFDLGARYMTVTHNDSLDWADSATDTSKSNGLSPFGKEVILRMNRLGMMVDISHVSAKTMHDVLDTSQAPVIFSHSSARAVANSPRNVPDDVLKRIPEHDGVVMVNYFSAFVVPKAAEVYQAGLDYKRDLQKEHDSAKVNQLYNRWKSEHPMPAGDIADVLDHIDHLTKVAGWRHVGIGSDYDGVGMVPIGLDDVSTYPRITQGLLDRGYTEEQIQGILGENLLRVMEKVEQTAQSLGYQVDHPSSP</sequence>